<proteinExistence type="predicted"/>
<evidence type="ECO:0000313" key="1">
    <source>
        <dbReference type="EMBL" id="KAJ4794427.1"/>
    </source>
</evidence>
<accession>A0AAV8FU10</accession>
<dbReference type="PANTHER" id="PTHR33156">
    <property type="entry name" value="OS02G0230000 PROTEIN"/>
    <property type="match status" value="1"/>
</dbReference>
<evidence type="ECO:0000313" key="2">
    <source>
        <dbReference type="Proteomes" id="UP001140206"/>
    </source>
</evidence>
<name>A0AAV8FU10_9POAL</name>
<protein>
    <submittedName>
        <fullName evidence="1">Nuclear fusion defective 6</fullName>
    </submittedName>
</protein>
<keyword evidence="2" id="KW-1185">Reference proteome</keyword>
<dbReference type="EMBL" id="JAMFTS010000002">
    <property type="protein sequence ID" value="KAJ4794427.1"/>
    <property type="molecule type" value="Genomic_DNA"/>
</dbReference>
<dbReference type="GO" id="GO:0005739">
    <property type="term" value="C:mitochondrion"/>
    <property type="evidence" value="ECO:0007669"/>
    <property type="project" value="TreeGrafter"/>
</dbReference>
<organism evidence="1 2">
    <name type="scientific">Rhynchospora pubera</name>
    <dbReference type="NCBI Taxonomy" id="906938"/>
    <lineage>
        <taxon>Eukaryota</taxon>
        <taxon>Viridiplantae</taxon>
        <taxon>Streptophyta</taxon>
        <taxon>Embryophyta</taxon>
        <taxon>Tracheophyta</taxon>
        <taxon>Spermatophyta</taxon>
        <taxon>Magnoliopsida</taxon>
        <taxon>Liliopsida</taxon>
        <taxon>Poales</taxon>
        <taxon>Cyperaceae</taxon>
        <taxon>Cyperoideae</taxon>
        <taxon>Rhynchosporeae</taxon>
        <taxon>Rhynchospora</taxon>
    </lineage>
</organism>
<gene>
    <name evidence="1" type="ORF">LUZ62_045673</name>
</gene>
<dbReference type="Proteomes" id="UP001140206">
    <property type="component" value="Chromosome 2"/>
</dbReference>
<sequence length="125" mass="13729">MFVFETRVDFLSSADRFFVSLFVWIGYLDQRMAAAAAARSVLRPAAILRRASSVAEMRSSASSFRFPTLRPSTTRRFLRCPAQASFCLESMLPLHSANASALMTSMLSISKSGFGFLSQGGNDDV</sequence>
<dbReference type="PANTHER" id="PTHR33156:SF59">
    <property type="entry name" value="PROTEIN NUCLEAR FUSION DEFECTIVE 6, CHLOROPLASTIC_MITOCHONDRIAL-LIKE"/>
    <property type="match status" value="1"/>
</dbReference>
<dbReference type="InterPro" id="IPR043459">
    <property type="entry name" value="NFD6/NOXY2-like"/>
</dbReference>
<reference evidence="1" key="1">
    <citation type="submission" date="2022-08" db="EMBL/GenBank/DDBJ databases">
        <authorList>
            <person name="Marques A."/>
        </authorList>
    </citation>
    <scope>NUCLEOTIDE SEQUENCE</scope>
    <source>
        <strain evidence="1">RhyPub2mFocal</strain>
        <tissue evidence="1">Leaves</tissue>
    </source>
</reference>
<comment type="caution">
    <text evidence="1">The sequence shown here is derived from an EMBL/GenBank/DDBJ whole genome shotgun (WGS) entry which is preliminary data.</text>
</comment>
<dbReference type="AlphaFoldDB" id="A0AAV8FU10"/>